<accession>A0ABS4CFR9</accession>
<proteinExistence type="predicted"/>
<dbReference type="EMBL" id="JAEDXU010000001">
    <property type="protein sequence ID" value="MBP1045290.1"/>
    <property type="molecule type" value="Genomic_DNA"/>
</dbReference>
<sequence>MTENIKEAIKYGVELREKQEVIFKEGDQIFFDRDKANLKELFPTRYASTLEVTSLTGLVQYLNSKFDQEMVDEPDELLIHVESPTKVMVYSRLDGNRQRESLIASIADQNNFPYGRFLDQERFKINMMSLFDRTDDAEAIMEFASAIRLEDSSDLRDNGVAQVATVRTGASTVDDAKVPSPAVLKPYRTFLEVAQPESQFIFRINSDGECALFEADGGLWKYHAKTNIKEYLENALEELINSEKVTIIA</sequence>
<protein>
    <recommendedName>
        <fullName evidence="3">Phage protein</fullName>
    </recommendedName>
</protein>
<dbReference type="RefSeq" id="WP_209556061.1">
    <property type="nucleotide sequence ID" value="NZ_JAEDXU010000001.1"/>
</dbReference>
<evidence type="ECO:0000313" key="2">
    <source>
        <dbReference type="Proteomes" id="UP000673375"/>
    </source>
</evidence>
<evidence type="ECO:0008006" key="3">
    <source>
        <dbReference type="Google" id="ProtNLM"/>
    </source>
</evidence>
<dbReference type="Proteomes" id="UP000673375">
    <property type="component" value="Unassembled WGS sequence"/>
</dbReference>
<name>A0ABS4CFR9_9ENTE</name>
<gene>
    <name evidence="1" type="ORF">I6N96_03305</name>
</gene>
<organism evidence="1 2">
    <name type="scientific">Enterococcus larvae</name>
    <dbReference type="NCBI Taxonomy" id="2794352"/>
    <lineage>
        <taxon>Bacteria</taxon>
        <taxon>Bacillati</taxon>
        <taxon>Bacillota</taxon>
        <taxon>Bacilli</taxon>
        <taxon>Lactobacillales</taxon>
        <taxon>Enterococcaceae</taxon>
        <taxon>Enterococcus</taxon>
    </lineage>
</organism>
<comment type="caution">
    <text evidence="1">The sequence shown here is derived from an EMBL/GenBank/DDBJ whole genome shotgun (WGS) entry which is preliminary data.</text>
</comment>
<evidence type="ECO:0000313" key="1">
    <source>
        <dbReference type="EMBL" id="MBP1045290.1"/>
    </source>
</evidence>
<keyword evidence="2" id="KW-1185">Reference proteome</keyword>
<reference evidence="1 2" key="1">
    <citation type="submission" date="2020-12" db="EMBL/GenBank/DDBJ databases">
        <title>Vagococcus allomyrinae sp. nov. and Enterococcus lavae sp. nov., isolated from the larvae of Allomyrina dichotoma.</title>
        <authorList>
            <person name="Lee S.D."/>
        </authorList>
    </citation>
    <scope>NUCLEOTIDE SEQUENCE [LARGE SCALE GENOMIC DNA]</scope>
    <source>
        <strain evidence="1 2">BWM-S5</strain>
    </source>
</reference>